<dbReference type="Pfam" id="PF00078">
    <property type="entry name" value="RVT_1"/>
    <property type="match status" value="1"/>
</dbReference>
<protein>
    <recommendedName>
        <fullName evidence="1">Reverse transcriptase domain-containing protein</fullName>
    </recommendedName>
</protein>
<evidence type="ECO:0000313" key="2">
    <source>
        <dbReference type="EMBL" id="PKU28791.1"/>
    </source>
</evidence>
<reference evidence="3" key="1">
    <citation type="submission" date="2017-11" db="EMBL/GenBank/DDBJ databases">
        <authorList>
            <person name="Lima N.C."/>
            <person name="Parody-Merino A.M."/>
            <person name="Battley P.F."/>
            <person name="Fidler A.E."/>
            <person name="Prosdocimi F."/>
        </authorList>
    </citation>
    <scope>NUCLEOTIDE SEQUENCE [LARGE SCALE GENOMIC DNA]</scope>
</reference>
<dbReference type="OrthoDB" id="416454at2759"/>
<dbReference type="PANTHER" id="PTHR33332">
    <property type="entry name" value="REVERSE TRANSCRIPTASE DOMAIN-CONTAINING PROTEIN"/>
    <property type="match status" value="1"/>
</dbReference>
<proteinExistence type="predicted"/>
<accession>A0A2I0T4R4</accession>
<evidence type="ECO:0000313" key="3">
    <source>
        <dbReference type="Proteomes" id="UP000233556"/>
    </source>
</evidence>
<dbReference type="InterPro" id="IPR000477">
    <property type="entry name" value="RT_dom"/>
</dbReference>
<organism evidence="2 3">
    <name type="scientific">Limosa lapponica baueri</name>
    <dbReference type="NCBI Taxonomy" id="1758121"/>
    <lineage>
        <taxon>Eukaryota</taxon>
        <taxon>Metazoa</taxon>
        <taxon>Chordata</taxon>
        <taxon>Craniata</taxon>
        <taxon>Vertebrata</taxon>
        <taxon>Euteleostomi</taxon>
        <taxon>Archelosauria</taxon>
        <taxon>Archosauria</taxon>
        <taxon>Dinosauria</taxon>
        <taxon>Saurischia</taxon>
        <taxon>Theropoda</taxon>
        <taxon>Coelurosauria</taxon>
        <taxon>Aves</taxon>
        <taxon>Neognathae</taxon>
        <taxon>Neoaves</taxon>
        <taxon>Charadriiformes</taxon>
        <taxon>Scolopacidae</taxon>
        <taxon>Limosa</taxon>
    </lineage>
</organism>
<dbReference type="InterPro" id="IPR043502">
    <property type="entry name" value="DNA/RNA_pol_sf"/>
</dbReference>
<evidence type="ECO:0000259" key="1">
    <source>
        <dbReference type="Pfam" id="PF00078"/>
    </source>
</evidence>
<feature type="domain" description="Reverse transcriptase" evidence="1">
    <location>
        <begin position="37"/>
        <end position="131"/>
    </location>
</feature>
<gene>
    <name evidence="2" type="ORF">llap_20905</name>
</gene>
<dbReference type="AlphaFoldDB" id="A0A2I0T4R4"/>
<dbReference type="SUPFAM" id="SSF56672">
    <property type="entry name" value="DNA/RNA polymerases"/>
    <property type="match status" value="1"/>
</dbReference>
<dbReference type="Proteomes" id="UP000233556">
    <property type="component" value="Unassembled WGS sequence"/>
</dbReference>
<name>A0A2I0T4R4_LIMLA</name>
<sequence length="137" mass="15207">MLLWDPSPLFFKGLENLGEVPVAWKLANVVPIFKKGKKEDPGNCRPVSLNSVHGKIMEKVILGVPEKQLRDNAVIGHSQHGFTMGKSCLINLTSFYDKVTHLLDQGKQADVVVLDFSKVFDTVCHHILLDKICPADS</sequence>
<keyword evidence="3" id="KW-1185">Reference proteome</keyword>
<reference evidence="3" key="2">
    <citation type="submission" date="2017-12" db="EMBL/GenBank/DDBJ databases">
        <title>Genome sequence of the Bar-tailed Godwit (Limosa lapponica baueri).</title>
        <authorList>
            <person name="Lima N.C.B."/>
            <person name="Parody-Merino A.M."/>
            <person name="Battley P.F."/>
            <person name="Fidler A.E."/>
            <person name="Prosdocimi F."/>
        </authorList>
    </citation>
    <scope>NUCLEOTIDE SEQUENCE [LARGE SCALE GENOMIC DNA]</scope>
</reference>
<dbReference type="EMBL" id="KZ519205">
    <property type="protein sequence ID" value="PKU28791.1"/>
    <property type="molecule type" value="Genomic_DNA"/>
</dbReference>